<evidence type="ECO:0000313" key="2">
    <source>
        <dbReference type="Proteomes" id="UP000610746"/>
    </source>
</evidence>
<evidence type="ECO:0000313" key="1">
    <source>
        <dbReference type="EMBL" id="NRS92639.1"/>
    </source>
</evidence>
<sequence length="81" mass="9617">MRLKNIEDLVGRNVKILSTQTTFMIVEFLKQDYQINFDSKKEFHFIKGTEGYLNILNKHPLLTNYQDTFVEIFINSPYPQS</sequence>
<name>A0A8J8GAI9_9FLAO</name>
<accession>A0A8J8GAI9</accession>
<dbReference type="EMBL" id="JABSNO010000010">
    <property type="protein sequence ID" value="NRS92639.1"/>
    <property type="molecule type" value="Genomic_DNA"/>
</dbReference>
<dbReference type="RefSeq" id="WP_173779226.1">
    <property type="nucleotide sequence ID" value="NZ_JABSNO010000010.1"/>
</dbReference>
<comment type="caution">
    <text evidence="1">The sequence shown here is derived from an EMBL/GenBank/DDBJ whole genome shotgun (WGS) entry which is preliminary data.</text>
</comment>
<protein>
    <submittedName>
        <fullName evidence="1">F0F1-type ATP synthase epsilon subunit</fullName>
    </submittedName>
</protein>
<dbReference type="AlphaFoldDB" id="A0A8J8GAI9"/>
<proteinExistence type="predicted"/>
<gene>
    <name evidence="1" type="ORF">HNQ03_001716</name>
</gene>
<keyword evidence="2" id="KW-1185">Reference proteome</keyword>
<dbReference type="Proteomes" id="UP000610746">
    <property type="component" value="Unassembled WGS sequence"/>
</dbReference>
<reference evidence="1" key="1">
    <citation type="submission" date="2020-05" db="EMBL/GenBank/DDBJ databases">
        <title>Genomic Encyclopedia of Type Strains, Phase IV (KMG-V): Genome sequencing to study the core and pangenomes of soil and plant-associated prokaryotes.</title>
        <authorList>
            <person name="Whitman W."/>
        </authorList>
    </citation>
    <scope>NUCLEOTIDE SEQUENCE</scope>
    <source>
        <strain evidence="1">16F</strain>
    </source>
</reference>
<organism evidence="1 2">
    <name type="scientific">Frigoriflavimonas asaccharolytica</name>
    <dbReference type="NCBI Taxonomy" id="2735899"/>
    <lineage>
        <taxon>Bacteria</taxon>
        <taxon>Pseudomonadati</taxon>
        <taxon>Bacteroidota</taxon>
        <taxon>Flavobacteriia</taxon>
        <taxon>Flavobacteriales</taxon>
        <taxon>Weeksellaceae</taxon>
        <taxon>Frigoriflavimonas</taxon>
    </lineage>
</organism>